<dbReference type="EMBL" id="CAJVAP010000037">
    <property type="protein sequence ID" value="CAG7620927.1"/>
    <property type="molecule type" value="Genomic_DNA"/>
</dbReference>
<dbReference type="InterPro" id="IPR007331">
    <property type="entry name" value="Htaa"/>
</dbReference>
<proteinExistence type="predicted"/>
<keyword evidence="5" id="KW-1185">Reference proteome</keyword>
<dbReference type="Proteomes" id="UP000693892">
    <property type="component" value="Unassembled WGS sequence"/>
</dbReference>
<name>A0A916K3N6_9MICO</name>
<keyword evidence="2" id="KW-0732">Signal</keyword>
<evidence type="ECO:0000259" key="3">
    <source>
        <dbReference type="Pfam" id="PF04213"/>
    </source>
</evidence>
<evidence type="ECO:0000313" key="4">
    <source>
        <dbReference type="EMBL" id="CAG7620927.1"/>
    </source>
</evidence>
<keyword evidence="1" id="KW-0812">Transmembrane</keyword>
<dbReference type="AlphaFoldDB" id="A0A916K3N6"/>
<reference evidence="4" key="1">
    <citation type="submission" date="2021-06" db="EMBL/GenBank/DDBJ databases">
        <authorList>
            <person name="Criscuolo A."/>
        </authorList>
    </citation>
    <scope>NUCLEOTIDE SEQUENCE</scope>
    <source>
        <strain evidence="4">CIP111803</strain>
    </source>
</reference>
<dbReference type="Pfam" id="PF04213">
    <property type="entry name" value="HtaA"/>
    <property type="match status" value="1"/>
</dbReference>
<keyword evidence="1" id="KW-1133">Transmembrane helix</keyword>
<feature type="signal peptide" evidence="2">
    <location>
        <begin position="1"/>
        <end position="41"/>
    </location>
</feature>
<evidence type="ECO:0000256" key="2">
    <source>
        <dbReference type="SAM" id="SignalP"/>
    </source>
</evidence>
<sequence length="316" mass="31729">MTSRTFRRSAAALGGVALTGAALTSAVLAGSLLAAPAAALATPMGAAPAAAPIVAAEDTAGSCTITDGTLTWGVKESFRSYISGSIANGSWETSEGADYETPSFRWSDATGEIDPVTGTGRVSFTGSVHFTGHDGVLDLTLANPTIEFEGDGTAALMLDARSTDMEGEVTVDTEQEWVGDVTVADPVNPQGDALELNSMPTVLTNSGAKAFAGFYEAGESLDPLTLSLRFDGCESAAPVSEAPTTEDPDGSETDAPAEILPISAEASVPWLPIGIGAVALLVIGVTVGMLVGGRKRSAAGADGAEAGADADQAGSE</sequence>
<accession>A0A916K3N6</accession>
<feature type="transmembrane region" description="Helical" evidence="1">
    <location>
        <begin position="270"/>
        <end position="291"/>
    </location>
</feature>
<protein>
    <recommendedName>
        <fullName evidence="3">Htaa domain-containing protein</fullName>
    </recommendedName>
</protein>
<gene>
    <name evidence="4" type="ORF">LEUCIP111803_02399</name>
</gene>
<keyword evidence="1" id="KW-0472">Membrane</keyword>
<organism evidence="4 5">
    <name type="scientific">Leucobacter soli</name>
    <dbReference type="NCBI Taxonomy" id="2812850"/>
    <lineage>
        <taxon>Bacteria</taxon>
        <taxon>Bacillati</taxon>
        <taxon>Actinomycetota</taxon>
        <taxon>Actinomycetes</taxon>
        <taxon>Micrococcales</taxon>
        <taxon>Microbacteriaceae</taxon>
        <taxon>Leucobacter</taxon>
    </lineage>
</organism>
<feature type="domain" description="Htaa" evidence="3">
    <location>
        <begin position="67"/>
        <end position="227"/>
    </location>
</feature>
<feature type="chain" id="PRO_5039042102" description="Htaa domain-containing protein" evidence="2">
    <location>
        <begin position="42"/>
        <end position="316"/>
    </location>
</feature>
<dbReference type="RefSeq" id="WP_218116325.1">
    <property type="nucleotide sequence ID" value="NZ_CAJVAP010000037.1"/>
</dbReference>
<comment type="caution">
    <text evidence="4">The sequence shown here is derived from an EMBL/GenBank/DDBJ whole genome shotgun (WGS) entry which is preliminary data.</text>
</comment>
<evidence type="ECO:0000256" key="1">
    <source>
        <dbReference type="SAM" id="Phobius"/>
    </source>
</evidence>
<evidence type="ECO:0000313" key="5">
    <source>
        <dbReference type="Proteomes" id="UP000693892"/>
    </source>
</evidence>